<dbReference type="WBParaSite" id="TREG1_85330.1">
    <property type="protein sequence ID" value="TREG1_85330.1"/>
    <property type="gene ID" value="TREG1_85330"/>
</dbReference>
<dbReference type="Proteomes" id="UP000050795">
    <property type="component" value="Unassembled WGS sequence"/>
</dbReference>
<organism evidence="2 3">
    <name type="scientific">Trichobilharzia regenti</name>
    <name type="common">Nasal bird schistosome</name>
    <dbReference type="NCBI Taxonomy" id="157069"/>
    <lineage>
        <taxon>Eukaryota</taxon>
        <taxon>Metazoa</taxon>
        <taxon>Spiralia</taxon>
        <taxon>Lophotrochozoa</taxon>
        <taxon>Platyhelminthes</taxon>
        <taxon>Trematoda</taxon>
        <taxon>Digenea</taxon>
        <taxon>Strigeidida</taxon>
        <taxon>Schistosomatoidea</taxon>
        <taxon>Schistosomatidae</taxon>
        <taxon>Trichobilharzia</taxon>
    </lineage>
</organism>
<feature type="chain" id="PRO_5041640846" description="Secreted protein" evidence="1">
    <location>
        <begin position="22"/>
        <end position="89"/>
    </location>
</feature>
<evidence type="ECO:0000313" key="3">
    <source>
        <dbReference type="WBParaSite" id="TREG1_85330.1"/>
    </source>
</evidence>
<sequence>MVCDTTGILTVILRVFRCCSAVSFNTGESGRQEKLSTHSLKYNLQGRRAIFLKYFLKWFLNKCGFIVSSNYVIKFSQTAQVFYSQCSSG</sequence>
<name>A0AA85KFT0_TRIRE</name>
<keyword evidence="1" id="KW-0732">Signal</keyword>
<accession>A0AA85KFT0</accession>
<protein>
    <recommendedName>
        <fullName evidence="4">Secreted protein</fullName>
    </recommendedName>
</protein>
<reference evidence="3" key="2">
    <citation type="submission" date="2023-11" db="UniProtKB">
        <authorList>
            <consortium name="WormBaseParasite"/>
        </authorList>
    </citation>
    <scope>IDENTIFICATION</scope>
</reference>
<evidence type="ECO:0000256" key="1">
    <source>
        <dbReference type="SAM" id="SignalP"/>
    </source>
</evidence>
<reference evidence="2" key="1">
    <citation type="submission" date="2022-06" db="EMBL/GenBank/DDBJ databases">
        <authorList>
            <person name="Berger JAMES D."/>
            <person name="Berger JAMES D."/>
        </authorList>
    </citation>
    <scope>NUCLEOTIDE SEQUENCE [LARGE SCALE GENOMIC DNA]</scope>
</reference>
<evidence type="ECO:0008006" key="4">
    <source>
        <dbReference type="Google" id="ProtNLM"/>
    </source>
</evidence>
<keyword evidence="2" id="KW-1185">Reference proteome</keyword>
<feature type="signal peptide" evidence="1">
    <location>
        <begin position="1"/>
        <end position="21"/>
    </location>
</feature>
<dbReference type="AlphaFoldDB" id="A0AA85KFT0"/>
<proteinExistence type="predicted"/>
<evidence type="ECO:0000313" key="2">
    <source>
        <dbReference type="Proteomes" id="UP000050795"/>
    </source>
</evidence>